<dbReference type="Gene3D" id="1.10.10.10">
    <property type="entry name" value="Winged helix-like DNA-binding domain superfamily/Winged helix DNA-binding domain"/>
    <property type="match status" value="1"/>
</dbReference>
<dbReference type="InterPro" id="IPR036388">
    <property type="entry name" value="WH-like_DNA-bd_sf"/>
</dbReference>
<evidence type="ECO:0000313" key="5">
    <source>
        <dbReference type="EMBL" id="RGB75809.1"/>
    </source>
</evidence>
<dbReference type="OrthoDB" id="1690586at2"/>
<dbReference type="SUPFAM" id="SSF46785">
    <property type="entry name" value="Winged helix' DNA-binding domain"/>
    <property type="match status" value="1"/>
</dbReference>
<keyword evidence="2" id="KW-0238">DNA-binding</keyword>
<sequence>MIDYINIVIIQGGLKLDEKSCELFNLFSSLRKLSGLNKQRVESFGLNNIETIILFHIDRIENLTQKDLVNKLNMPKQTVNSIIMNLKDNDLIYMQASTKDKRVKTLVLTDNGKKEVENITEALCISNKKIYDQLGEDKIKSIKKDMDDFIDVLEKEELWKA</sequence>
<feature type="domain" description="HTH marR-type" evidence="4">
    <location>
        <begin position="20"/>
        <end position="158"/>
    </location>
</feature>
<dbReference type="PANTHER" id="PTHR42756">
    <property type="entry name" value="TRANSCRIPTIONAL REGULATOR, MARR"/>
    <property type="match status" value="1"/>
</dbReference>
<dbReference type="EMBL" id="QVEU01000004">
    <property type="protein sequence ID" value="RGB75809.1"/>
    <property type="molecule type" value="Genomic_DNA"/>
</dbReference>
<protein>
    <submittedName>
        <fullName evidence="5">MarR family transcriptional regulator</fullName>
    </submittedName>
</protein>
<dbReference type="InterPro" id="IPR000835">
    <property type="entry name" value="HTH_MarR-typ"/>
</dbReference>
<dbReference type="InterPro" id="IPR036390">
    <property type="entry name" value="WH_DNA-bd_sf"/>
</dbReference>
<gene>
    <name evidence="5" type="ORF">DXA39_05665</name>
</gene>
<evidence type="ECO:0000256" key="1">
    <source>
        <dbReference type="ARBA" id="ARBA00023015"/>
    </source>
</evidence>
<dbReference type="Pfam" id="PF12802">
    <property type="entry name" value="MarR_2"/>
    <property type="match status" value="1"/>
</dbReference>
<dbReference type="PANTHER" id="PTHR42756:SF1">
    <property type="entry name" value="TRANSCRIPTIONAL REPRESSOR OF EMRAB OPERON"/>
    <property type="match status" value="1"/>
</dbReference>
<name>A0A3E2THA0_9FIRM</name>
<comment type="caution">
    <text evidence="5">The sequence shown here is derived from an EMBL/GenBank/DDBJ whole genome shotgun (WGS) entry which is preliminary data.</text>
</comment>
<evidence type="ECO:0000256" key="2">
    <source>
        <dbReference type="ARBA" id="ARBA00023125"/>
    </source>
</evidence>
<dbReference type="GO" id="GO:0003700">
    <property type="term" value="F:DNA-binding transcription factor activity"/>
    <property type="evidence" value="ECO:0007669"/>
    <property type="project" value="InterPro"/>
</dbReference>
<dbReference type="PROSITE" id="PS50995">
    <property type="entry name" value="HTH_MARR_2"/>
    <property type="match status" value="1"/>
</dbReference>
<accession>A0A3E2THA0</accession>
<dbReference type="SMART" id="SM00347">
    <property type="entry name" value="HTH_MARR"/>
    <property type="match status" value="1"/>
</dbReference>
<keyword evidence="6" id="KW-1185">Reference proteome</keyword>
<evidence type="ECO:0000259" key="4">
    <source>
        <dbReference type="PROSITE" id="PS50995"/>
    </source>
</evidence>
<reference evidence="5 6" key="1">
    <citation type="submission" date="2018-08" db="EMBL/GenBank/DDBJ databases">
        <title>A genome reference for cultivated species of the human gut microbiota.</title>
        <authorList>
            <person name="Zou Y."/>
            <person name="Xue W."/>
            <person name="Luo G."/>
        </authorList>
    </citation>
    <scope>NUCLEOTIDE SEQUENCE [LARGE SCALE GENOMIC DNA]</scope>
    <source>
        <strain evidence="5 6">OF01-3</strain>
    </source>
</reference>
<evidence type="ECO:0000256" key="3">
    <source>
        <dbReference type="ARBA" id="ARBA00023163"/>
    </source>
</evidence>
<dbReference type="GO" id="GO:0003677">
    <property type="term" value="F:DNA binding"/>
    <property type="evidence" value="ECO:0007669"/>
    <property type="project" value="UniProtKB-KW"/>
</dbReference>
<dbReference type="Proteomes" id="UP000261011">
    <property type="component" value="Unassembled WGS sequence"/>
</dbReference>
<dbReference type="AlphaFoldDB" id="A0A3E2THA0"/>
<proteinExistence type="predicted"/>
<keyword evidence="3" id="KW-0804">Transcription</keyword>
<evidence type="ECO:0000313" key="6">
    <source>
        <dbReference type="Proteomes" id="UP000261011"/>
    </source>
</evidence>
<keyword evidence="1" id="KW-0805">Transcription regulation</keyword>
<organism evidence="5 6">
    <name type="scientific">Anaerococcus nagyae</name>
    <dbReference type="NCBI Taxonomy" id="1755241"/>
    <lineage>
        <taxon>Bacteria</taxon>
        <taxon>Bacillati</taxon>
        <taxon>Bacillota</taxon>
        <taxon>Tissierellia</taxon>
        <taxon>Tissierellales</taxon>
        <taxon>Peptoniphilaceae</taxon>
        <taxon>Anaerococcus</taxon>
    </lineage>
</organism>